<evidence type="ECO:0000313" key="2">
    <source>
        <dbReference type="EMBL" id="MBN7802212.1"/>
    </source>
</evidence>
<gene>
    <name evidence="2" type="ORF">J0A67_15165</name>
</gene>
<reference evidence="2 3" key="1">
    <citation type="submission" date="2021-03" db="EMBL/GenBank/DDBJ databases">
        <title>novel species isolated from a fishpond in China.</title>
        <authorList>
            <person name="Lu H."/>
            <person name="Cai Z."/>
        </authorList>
    </citation>
    <scope>NUCLEOTIDE SEQUENCE [LARGE SCALE GENOMIC DNA]</scope>
    <source>
        <strain evidence="2 3">JCM 31546</strain>
    </source>
</reference>
<feature type="signal peptide" evidence="1">
    <location>
        <begin position="1"/>
        <end position="28"/>
    </location>
</feature>
<organism evidence="2 3">
    <name type="scientific">Algoriphagus aestuariicola</name>
    <dbReference type="NCBI Taxonomy" id="1852016"/>
    <lineage>
        <taxon>Bacteria</taxon>
        <taxon>Pseudomonadati</taxon>
        <taxon>Bacteroidota</taxon>
        <taxon>Cytophagia</taxon>
        <taxon>Cytophagales</taxon>
        <taxon>Cyclobacteriaceae</taxon>
        <taxon>Algoriphagus</taxon>
    </lineage>
</organism>
<accession>A0ABS3BSD2</accession>
<keyword evidence="3" id="KW-1185">Reference proteome</keyword>
<comment type="caution">
    <text evidence="2">The sequence shown here is derived from an EMBL/GenBank/DDBJ whole genome shotgun (WGS) entry which is preliminary data.</text>
</comment>
<feature type="chain" id="PRO_5046346154" evidence="1">
    <location>
        <begin position="29"/>
        <end position="391"/>
    </location>
</feature>
<protein>
    <submittedName>
        <fullName evidence="2">Uncharacterized protein</fullName>
    </submittedName>
</protein>
<dbReference type="RefSeq" id="WP_206570211.1">
    <property type="nucleotide sequence ID" value="NZ_JAFKCW010000003.1"/>
</dbReference>
<name>A0ABS3BSD2_9BACT</name>
<evidence type="ECO:0000256" key="1">
    <source>
        <dbReference type="SAM" id="SignalP"/>
    </source>
</evidence>
<proteinExistence type="predicted"/>
<dbReference type="EMBL" id="JAFKCW010000003">
    <property type="protein sequence ID" value="MBN7802212.1"/>
    <property type="molecule type" value="Genomic_DNA"/>
</dbReference>
<evidence type="ECO:0000313" key="3">
    <source>
        <dbReference type="Proteomes" id="UP000664698"/>
    </source>
</evidence>
<keyword evidence="1" id="KW-0732">Signal</keyword>
<dbReference type="Proteomes" id="UP000664698">
    <property type="component" value="Unassembled WGS sequence"/>
</dbReference>
<sequence>MQPTRNARSLIGLCGLVLVFLVSNCTQFDGTDPNKDLDPIASENISGDLNARMVCDGPDVTPVLFTGGRGGNASCSDVCDFEYSSGRNDFVDGAFVMEWPEGFTVNVKDGKYVSWSFDPPEGYCLNGITVIVKGGPASNIYKYGPGVTSDCGLVSPVNASGRPAALSNLTFCYDLIEKPEAPEAEDKFAEYCEDDEIAALCAEAIAPEGATVVYYTSETGNEVATVTCLSDFGTLELWAASVTDGCESEERTKITLTIAEKENCDTVIDEDDCFQEETAWGGSSEGGGPAWWFYFDTTGDAVQPIYAGQNLTDGTITFDGNNLIIDLGSWVLQDDLEAVKIQGYNSIPTSRPAAGPFTTYKGRNLVIPVSGFTYYAIHLDVMLEIECPEPE</sequence>